<dbReference type="SMART" id="SM00027">
    <property type="entry name" value="EH"/>
    <property type="match status" value="1"/>
</dbReference>
<feature type="compositionally biased region" description="Basic residues" evidence="1">
    <location>
        <begin position="464"/>
        <end position="478"/>
    </location>
</feature>
<feature type="region of interest" description="Disordered" evidence="1">
    <location>
        <begin position="106"/>
        <end position="346"/>
    </location>
</feature>
<evidence type="ECO:0000313" key="3">
    <source>
        <dbReference type="EMBL" id="TVY47048.1"/>
    </source>
</evidence>
<dbReference type="AlphaFoldDB" id="A0A7D8ULH5"/>
<dbReference type="EMBL" id="QGMG01001537">
    <property type="protein sequence ID" value="TVY47048.1"/>
    <property type="molecule type" value="Genomic_DNA"/>
</dbReference>
<dbReference type="InterPro" id="IPR000261">
    <property type="entry name" value="EH_dom"/>
</dbReference>
<feature type="domain" description="EH" evidence="2">
    <location>
        <begin position="488"/>
        <end position="586"/>
    </location>
</feature>
<feature type="compositionally biased region" description="Low complexity" evidence="1">
    <location>
        <begin position="191"/>
        <end position="207"/>
    </location>
</feature>
<name>A0A7D8ULH5_9HELO</name>
<feature type="compositionally biased region" description="Basic residues" evidence="1">
    <location>
        <begin position="419"/>
        <end position="429"/>
    </location>
</feature>
<evidence type="ECO:0000313" key="4">
    <source>
        <dbReference type="Proteomes" id="UP000481288"/>
    </source>
</evidence>
<proteinExistence type="predicted"/>
<feature type="region of interest" description="Disordered" evidence="1">
    <location>
        <begin position="397"/>
        <end position="486"/>
    </location>
</feature>
<reference evidence="3 4" key="1">
    <citation type="submission" date="2018-05" db="EMBL/GenBank/DDBJ databases">
        <title>Whole genome sequencing for identification of molecular markers to develop diagnostic detection tools for the regulated plant pathogen Lachnellula willkommii.</title>
        <authorList>
            <person name="Giroux E."/>
            <person name="Bilodeau G."/>
        </authorList>
    </citation>
    <scope>NUCLEOTIDE SEQUENCE [LARGE SCALE GENOMIC DNA]</scope>
    <source>
        <strain evidence="3 4">CBS 625.97</strain>
    </source>
</reference>
<keyword evidence="4" id="KW-1185">Reference proteome</keyword>
<protein>
    <submittedName>
        <fullName evidence="3">Increased rDNA silencing protein 4</fullName>
    </submittedName>
</protein>
<gene>
    <name evidence="3" type="primary">irs4</name>
    <name evidence="3" type="ORF">LCER1_G008902</name>
</gene>
<feature type="compositionally biased region" description="Polar residues" evidence="1">
    <location>
        <begin position="431"/>
        <end position="447"/>
    </location>
</feature>
<dbReference type="Gene3D" id="1.10.238.10">
    <property type="entry name" value="EF-hand"/>
    <property type="match status" value="1"/>
</dbReference>
<feature type="compositionally biased region" description="Low complexity" evidence="1">
    <location>
        <begin position="397"/>
        <end position="409"/>
    </location>
</feature>
<dbReference type="OrthoDB" id="10045710at2759"/>
<evidence type="ECO:0000259" key="2">
    <source>
        <dbReference type="SMART" id="SM00027"/>
    </source>
</evidence>
<comment type="caution">
    <text evidence="3">The sequence shown here is derived from an EMBL/GenBank/DDBJ whole genome shotgun (WGS) entry which is preliminary data.</text>
</comment>
<dbReference type="InterPro" id="IPR011992">
    <property type="entry name" value="EF-hand-dom_pair"/>
</dbReference>
<evidence type="ECO:0000256" key="1">
    <source>
        <dbReference type="SAM" id="MobiDB-lite"/>
    </source>
</evidence>
<feature type="compositionally biased region" description="Polar residues" evidence="1">
    <location>
        <begin position="282"/>
        <end position="299"/>
    </location>
</feature>
<sequence length="598" mass="64919">MSDPVYMLALSSSFDHDRNSRPGTQDQLGKDAIASQRQSAALRGASLAFGKPPVKPKPQINTYSGSNGALAAATKVGARTKTTSTNIASIARLDASADDHRLGYQSTGGSTASMPYTGYGDRNPSRPRLGRLDGANGHLQLPGAEKGGRSPSLIAATLAASRSPSVSPNPTGQQQTQPANLAKLAASFAKRSSSPAPSVRSVNSSRGSSDHALDLTPIPPTTSLIDMFEKTGSSPKSQPPIKRPMTSASRRGGISLSPQRFPLPRRARSPSPLASKSRKPQAISSKPVLTQLPLTSQPPESLKPAPRVKKLPPVATKPLPIPPKPQAQSPTEQEDEDTSSEDSFVSASEYEYKPSFRATLNHSGNQKSRLTSTSAASINSSVTVDSLANAIVASSLASSRAASPSRTTLHPPPIPPSRRSARNHHHHLFHNSASRESSPAKQGTLRTTLRKSKSKEAIDEGEKRRTRKAHLMKKHPNKHHEGDRKRWRDQITERERKRYEAVWASNKGLHLSHIPGAENLVCSLVVRDIWSRSRLHRDVLEEVYALVDRTETGMLDRESFVCGLWLVDQWLKGRKLPPRVSESVWRSLGMRGLKVRPK</sequence>
<dbReference type="SUPFAM" id="SSF47473">
    <property type="entry name" value="EF-hand"/>
    <property type="match status" value="1"/>
</dbReference>
<feature type="compositionally biased region" description="Basic and acidic residues" evidence="1">
    <location>
        <begin position="454"/>
        <end position="463"/>
    </location>
</feature>
<feature type="compositionally biased region" description="Polar residues" evidence="1">
    <location>
        <begin position="160"/>
        <end position="179"/>
    </location>
</feature>
<dbReference type="Pfam" id="PF12763">
    <property type="entry name" value="EH"/>
    <property type="match status" value="1"/>
</dbReference>
<accession>A0A7D8ULH5</accession>
<dbReference type="Proteomes" id="UP000481288">
    <property type="component" value="Unassembled WGS sequence"/>
</dbReference>
<feature type="region of interest" description="Disordered" evidence="1">
    <location>
        <begin position="12"/>
        <end position="37"/>
    </location>
</feature>
<organism evidence="3 4">
    <name type="scientific">Lachnellula cervina</name>
    <dbReference type="NCBI Taxonomy" id="1316786"/>
    <lineage>
        <taxon>Eukaryota</taxon>
        <taxon>Fungi</taxon>
        <taxon>Dikarya</taxon>
        <taxon>Ascomycota</taxon>
        <taxon>Pezizomycotina</taxon>
        <taxon>Leotiomycetes</taxon>
        <taxon>Helotiales</taxon>
        <taxon>Lachnaceae</taxon>
        <taxon>Lachnellula</taxon>
    </lineage>
</organism>